<keyword evidence="5" id="KW-0547">Nucleotide-binding</keyword>
<dbReference type="Gene3D" id="2.40.50.910">
    <property type="entry name" value="Type VII secretion system EccB, repeat 3 domain"/>
    <property type="match status" value="1"/>
</dbReference>
<evidence type="ECO:0000313" key="11">
    <source>
        <dbReference type="EMBL" id="SDZ10711.1"/>
    </source>
</evidence>
<dbReference type="GO" id="GO:0005576">
    <property type="term" value="C:extracellular region"/>
    <property type="evidence" value="ECO:0007669"/>
    <property type="project" value="TreeGrafter"/>
</dbReference>
<comment type="subcellular location">
    <subcellularLocation>
        <location evidence="1">Cell membrane</location>
        <topology evidence="1">Single-pass membrane protein</topology>
    </subcellularLocation>
</comment>
<reference evidence="11 12" key="1">
    <citation type="submission" date="2016-10" db="EMBL/GenBank/DDBJ databases">
        <authorList>
            <person name="de Groot N.N."/>
        </authorList>
    </citation>
    <scope>NUCLEOTIDE SEQUENCE [LARGE SCALE GENOMIC DNA]</scope>
    <source>
        <strain evidence="11 12">CPCC 202699</strain>
    </source>
</reference>
<keyword evidence="3" id="KW-1003">Cell membrane</keyword>
<evidence type="ECO:0000256" key="7">
    <source>
        <dbReference type="ARBA" id="ARBA00022840"/>
    </source>
</evidence>
<keyword evidence="8 10" id="KW-1133">Transmembrane helix</keyword>
<dbReference type="Pfam" id="PF05108">
    <property type="entry name" value="T7SS_ESX1_EccB"/>
    <property type="match status" value="1"/>
</dbReference>
<evidence type="ECO:0000256" key="8">
    <source>
        <dbReference type="ARBA" id="ARBA00022989"/>
    </source>
</evidence>
<dbReference type="PANTHER" id="PTHR40765">
    <property type="entry name" value="ESX-2 SECRETION SYSTEM ATPASE ECCB2"/>
    <property type="match status" value="1"/>
</dbReference>
<organism evidence="11 12">
    <name type="scientific">Amycolatopsis xylanica</name>
    <dbReference type="NCBI Taxonomy" id="589385"/>
    <lineage>
        <taxon>Bacteria</taxon>
        <taxon>Bacillati</taxon>
        <taxon>Actinomycetota</taxon>
        <taxon>Actinomycetes</taxon>
        <taxon>Pseudonocardiales</taxon>
        <taxon>Pseudonocardiaceae</taxon>
        <taxon>Amycolatopsis</taxon>
    </lineage>
</organism>
<dbReference type="GO" id="GO:0005886">
    <property type="term" value="C:plasma membrane"/>
    <property type="evidence" value="ECO:0007669"/>
    <property type="project" value="UniProtKB-SubCell"/>
</dbReference>
<evidence type="ECO:0000256" key="3">
    <source>
        <dbReference type="ARBA" id="ARBA00022475"/>
    </source>
</evidence>
<dbReference type="EMBL" id="FNON01000009">
    <property type="protein sequence ID" value="SDZ10711.1"/>
    <property type="molecule type" value="Genomic_DNA"/>
</dbReference>
<evidence type="ECO:0000256" key="4">
    <source>
        <dbReference type="ARBA" id="ARBA00022692"/>
    </source>
</evidence>
<keyword evidence="7" id="KW-0067">ATP-binding</keyword>
<dbReference type="OrthoDB" id="3847604at2"/>
<evidence type="ECO:0000256" key="6">
    <source>
        <dbReference type="ARBA" id="ARBA00022801"/>
    </source>
</evidence>
<dbReference type="InterPro" id="IPR042485">
    <property type="entry name" value="T7SS_EccB_R3"/>
</dbReference>
<keyword evidence="6" id="KW-0378">Hydrolase</keyword>
<dbReference type="AlphaFoldDB" id="A0A1H3QC60"/>
<evidence type="ECO:0000256" key="2">
    <source>
        <dbReference type="ARBA" id="ARBA00008149"/>
    </source>
</evidence>
<accession>A0A1H3QC60</accession>
<evidence type="ECO:0000256" key="5">
    <source>
        <dbReference type="ARBA" id="ARBA00022741"/>
    </source>
</evidence>
<dbReference type="GO" id="GO:0005524">
    <property type="term" value="F:ATP binding"/>
    <property type="evidence" value="ECO:0007669"/>
    <property type="project" value="UniProtKB-KW"/>
</dbReference>
<feature type="transmembrane region" description="Helical" evidence="10">
    <location>
        <begin position="37"/>
        <end position="61"/>
    </location>
</feature>
<dbReference type="Gene3D" id="3.30.2390.20">
    <property type="entry name" value="Type VII secretion system EccB, repeat 1 domain"/>
    <property type="match status" value="1"/>
</dbReference>
<dbReference type="RefSeq" id="WP_091296539.1">
    <property type="nucleotide sequence ID" value="NZ_FNON01000009.1"/>
</dbReference>
<evidence type="ECO:0000256" key="10">
    <source>
        <dbReference type="SAM" id="Phobius"/>
    </source>
</evidence>
<keyword evidence="12" id="KW-1185">Reference proteome</keyword>
<sequence>MWTQRDQIQAYQFLRRRLVSALVAADANHPVSPSRRLVLGTVIGVAVMLLVTAVFGVIGLLKPSGGKDWLAGGHVIVEEGTGARYILGQDNALHPVLNYASARLLAGGNGDATVSVSAKNLATAPRGGGVGIAGAPDSLPGAGNLVTSRWNSCSKTTPDAPSSAEPTSVVVLGAAATGREVGSAEGLLVRLAGGERYLIAGGQRYKLSADASAALGYDAGSAVVVSSRWLNTVPAGRDLSFIAVADAGRAGPKVGAATTKVGQILVVNDAVTGTAAGYYLVRKDGLQVVTQTEAALIMAAPANSDAYEKPGTTVVKAAEVAKTGRVTAENAGGYPGRIPALLTVTGGVVTVCAEGDGAGPARIVLSGAPPGGRTIAVPKTDSRAADEVFVPPSGGAVVTELMGSGTVYLVTDTGLKYPVASAQALAALGYGAVRKQAVSSGLLGLVPTGPALDPAAAAQLVAPVAGAG</sequence>
<dbReference type="InterPro" id="IPR044857">
    <property type="entry name" value="T7SS_EccB_R1"/>
</dbReference>
<dbReference type="PANTHER" id="PTHR40765:SF2">
    <property type="entry name" value="ESX-2 SECRETION SYSTEM ATPASE ECCB2"/>
    <property type="match status" value="1"/>
</dbReference>
<protein>
    <submittedName>
        <fullName evidence="11">Type VII secretion protein EccB</fullName>
    </submittedName>
</protein>
<name>A0A1H3QC60_9PSEU</name>
<evidence type="ECO:0000256" key="1">
    <source>
        <dbReference type="ARBA" id="ARBA00004162"/>
    </source>
</evidence>
<dbReference type="GO" id="GO:0016787">
    <property type="term" value="F:hydrolase activity"/>
    <property type="evidence" value="ECO:0007669"/>
    <property type="project" value="UniProtKB-KW"/>
</dbReference>
<evidence type="ECO:0000256" key="9">
    <source>
        <dbReference type="ARBA" id="ARBA00023136"/>
    </source>
</evidence>
<dbReference type="STRING" id="589385.SAMN05421504_109230"/>
<comment type="similarity">
    <text evidence="2">Belongs to the EccB family.</text>
</comment>
<dbReference type="NCBIfam" id="TIGR03919">
    <property type="entry name" value="T7SS_EccB"/>
    <property type="match status" value="1"/>
</dbReference>
<evidence type="ECO:0000313" key="12">
    <source>
        <dbReference type="Proteomes" id="UP000199515"/>
    </source>
</evidence>
<keyword evidence="9 10" id="KW-0472">Membrane</keyword>
<proteinExistence type="inferred from homology"/>
<dbReference type="InterPro" id="IPR007795">
    <property type="entry name" value="T7SS_EccB"/>
</dbReference>
<dbReference type="Proteomes" id="UP000199515">
    <property type="component" value="Unassembled WGS sequence"/>
</dbReference>
<gene>
    <name evidence="11" type="ORF">SAMN05421504_109230</name>
</gene>
<keyword evidence="4 10" id="KW-0812">Transmembrane</keyword>